<dbReference type="GO" id="GO:0009338">
    <property type="term" value="C:exodeoxyribonuclease V complex"/>
    <property type="evidence" value="ECO:0007669"/>
    <property type="project" value="InterPro"/>
</dbReference>
<dbReference type="HAMAP" id="MF_01487">
    <property type="entry name" value="RecD"/>
    <property type="match status" value="1"/>
</dbReference>
<feature type="domain" description="UvrD-like helicase C-terminal" evidence="4">
    <location>
        <begin position="624"/>
        <end position="671"/>
    </location>
</feature>
<keyword evidence="2 3" id="KW-0067">ATP-binding</keyword>
<dbReference type="GO" id="GO:0008854">
    <property type="term" value="F:exodeoxyribonuclease V activity"/>
    <property type="evidence" value="ECO:0007669"/>
    <property type="project" value="InterPro"/>
</dbReference>
<keyword evidence="3" id="KW-0347">Helicase</keyword>
<dbReference type="PANTHER" id="PTHR43788:SF6">
    <property type="entry name" value="DNA HELICASE B"/>
    <property type="match status" value="1"/>
</dbReference>
<organism evidence="6 7">
    <name type="scientific">Catenovulum maritimum</name>
    <dbReference type="NCBI Taxonomy" id="1513271"/>
    <lineage>
        <taxon>Bacteria</taxon>
        <taxon>Pseudomonadati</taxon>
        <taxon>Pseudomonadota</taxon>
        <taxon>Gammaproteobacteria</taxon>
        <taxon>Alteromonadales</taxon>
        <taxon>Alteromonadaceae</taxon>
        <taxon>Catenovulum</taxon>
    </lineage>
</organism>
<comment type="catalytic activity">
    <reaction evidence="3">
        <text>ATP + H2O = ADP + phosphate + H(+)</text>
        <dbReference type="Rhea" id="RHEA:13065"/>
        <dbReference type="ChEBI" id="CHEBI:15377"/>
        <dbReference type="ChEBI" id="CHEBI:15378"/>
        <dbReference type="ChEBI" id="CHEBI:30616"/>
        <dbReference type="ChEBI" id="CHEBI:43474"/>
        <dbReference type="ChEBI" id="CHEBI:456216"/>
        <dbReference type="EC" id="5.6.2.3"/>
    </reaction>
</comment>
<dbReference type="SUPFAM" id="SSF52540">
    <property type="entry name" value="P-loop containing nucleoside triphosphate hydrolases"/>
    <property type="match status" value="1"/>
</dbReference>
<dbReference type="GO" id="GO:0003677">
    <property type="term" value="F:DNA binding"/>
    <property type="evidence" value="ECO:0007669"/>
    <property type="project" value="UniProtKB-UniRule"/>
</dbReference>
<dbReference type="InterPro" id="IPR027785">
    <property type="entry name" value="UvrD-like_helicase_C"/>
</dbReference>
<comment type="function">
    <text evidence="3">A helicase/nuclease that prepares dsDNA breaks (DSB) for recombinational DNA repair. Binds to DSBs and unwinds DNA via a highly rapid and processive ATP-dependent bidirectional helicase activity. Unwinds dsDNA until it encounters a Chi (crossover hotspot instigator) sequence from the 3' direction. Cuts ssDNA a few nucleotides 3' to the Chi site. The properties and activities of the enzyme are changed at Chi. The Chi-altered holoenzyme produces a long 3'-ssDNA overhang and facilitates RecA-binding to the ssDNA for homologous DNA recombination and repair. Holoenzyme degrades any linearized DNA that is unable to undergo homologous recombination. In the holoenzyme this subunit has ssDNA-dependent ATPase and 5'-3' helicase activity. When added to pre-assembled RecBC greatly stimulates nuclease activity and augments holoenzyme processivity. Negatively regulates the RecA-loading ability of RecBCD.</text>
</comment>
<dbReference type="GO" id="GO:0017116">
    <property type="term" value="F:single-stranded DNA helicase activity"/>
    <property type="evidence" value="ECO:0007669"/>
    <property type="project" value="TreeGrafter"/>
</dbReference>
<keyword evidence="3" id="KW-0540">Nuclease</keyword>
<accession>A0A0J8GR74</accession>
<proteinExistence type="inferred from homology"/>
<reference evidence="6 7" key="1">
    <citation type="submission" date="2015-04" db="EMBL/GenBank/DDBJ databases">
        <title>Draft Genome Sequence of the Novel Agar-Digesting Marine Bacterium Q1.</title>
        <authorList>
            <person name="Li Y."/>
            <person name="Li D."/>
            <person name="Chen G."/>
            <person name="Du Z."/>
        </authorList>
    </citation>
    <scope>NUCLEOTIDE SEQUENCE [LARGE SCALE GENOMIC DNA]</scope>
    <source>
        <strain evidence="6 7">Q1</strain>
    </source>
</reference>
<comment type="subunit">
    <text evidence="3">Heterotrimer of RecB, RecC and RecD. All subunits contribute to DNA-binding.</text>
</comment>
<evidence type="ECO:0000313" key="6">
    <source>
        <dbReference type="EMBL" id="KMT63714.1"/>
    </source>
</evidence>
<dbReference type="GO" id="GO:0016887">
    <property type="term" value="F:ATP hydrolysis activity"/>
    <property type="evidence" value="ECO:0007669"/>
    <property type="project" value="RHEA"/>
</dbReference>
<keyword evidence="3" id="KW-0234">DNA repair</keyword>
<dbReference type="CDD" id="cd18809">
    <property type="entry name" value="SF1_C_RecD"/>
    <property type="match status" value="1"/>
</dbReference>
<keyword evidence="3" id="KW-0378">Hydrolase</keyword>
<dbReference type="InterPro" id="IPR027417">
    <property type="entry name" value="P-loop_NTPase"/>
</dbReference>
<evidence type="ECO:0000313" key="7">
    <source>
        <dbReference type="Proteomes" id="UP000037600"/>
    </source>
</evidence>
<dbReference type="STRING" id="1513271.XM47_18180"/>
<gene>
    <name evidence="3" type="primary">recD</name>
    <name evidence="6" type="ORF">XM47_18180</name>
</gene>
<dbReference type="RefSeq" id="WP_048695794.1">
    <property type="nucleotide sequence ID" value="NZ_KQ130515.1"/>
</dbReference>
<dbReference type="InterPro" id="IPR050534">
    <property type="entry name" value="Coronavir_polyprotein_1ab"/>
</dbReference>
<keyword evidence="3" id="KW-0269">Exonuclease</keyword>
<comment type="miscellaneous">
    <text evidence="3">In the RecBCD complex, RecB has a slow 3'-5' helicase, an exonuclease activity and loads RecA onto ssDNA, RecD has a fast 5'-3' helicase activity, while RecC stimulates the ATPase and processivity of the RecB helicase and contributes to recognition of the Chi site.</text>
</comment>
<keyword evidence="1 3" id="KW-0547">Nucleotide-binding</keyword>
<dbReference type="Gene3D" id="3.40.50.300">
    <property type="entry name" value="P-loop containing nucleotide triphosphate hydrolases"/>
    <property type="match status" value="3"/>
</dbReference>
<dbReference type="CDD" id="cd17933">
    <property type="entry name" value="DEXSc_RecD-like"/>
    <property type="match status" value="1"/>
</dbReference>
<dbReference type="Pfam" id="PF21185">
    <property type="entry name" value="RecD_N"/>
    <property type="match status" value="1"/>
</dbReference>
<dbReference type="GO" id="GO:0043139">
    <property type="term" value="F:5'-3' DNA helicase activity"/>
    <property type="evidence" value="ECO:0007669"/>
    <property type="project" value="UniProtKB-UniRule"/>
</dbReference>
<dbReference type="InterPro" id="IPR006344">
    <property type="entry name" value="RecD"/>
</dbReference>
<dbReference type="GO" id="GO:0000724">
    <property type="term" value="P:double-strand break repair via homologous recombination"/>
    <property type="evidence" value="ECO:0007669"/>
    <property type="project" value="UniProtKB-UniRule"/>
</dbReference>
<dbReference type="NCBIfam" id="TIGR01447">
    <property type="entry name" value="recD"/>
    <property type="match status" value="1"/>
</dbReference>
<keyword evidence="3" id="KW-0413">Isomerase</keyword>
<dbReference type="Pfam" id="PF13245">
    <property type="entry name" value="AAA_19"/>
    <property type="match status" value="1"/>
</dbReference>
<dbReference type="AlphaFoldDB" id="A0A0J8GR74"/>
<comment type="similarity">
    <text evidence="3">Belongs to the RecD family.</text>
</comment>
<dbReference type="Pfam" id="PF13538">
    <property type="entry name" value="UvrD_C_2"/>
    <property type="match status" value="1"/>
</dbReference>
<dbReference type="InterPro" id="IPR049550">
    <property type="entry name" value="RecD_N"/>
</dbReference>
<name>A0A0J8GR74_9ALTE</name>
<dbReference type="GO" id="GO:0005524">
    <property type="term" value="F:ATP binding"/>
    <property type="evidence" value="ECO:0007669"/>
    <property type="project" value="UniProtKB-UniRule"/>
</dbReference>
<evidence type="ECO:0000256" key="3">
    <source>
        <dbReference type="HAMAP-Rule" id="MF_01487"/>
    </source>
</evidence>
<evidence type="ECO:0000259" key="5">
    <source>
        <dbReference type="Pfam" id="PF21185"/>
    </source>
</evidence>
<evidence type="ECO:0000256" key="1">
    <source>
        <dbReference type="ARBA" id="ARBA00022741"/>
    </source>
</evidence>
<keyword evidence="3" id="KW-0238">DNA-binding</keyword>
<keyword evidence="7" id="KW-1185">Reference proteome</keyword>
<comment type="caution">
    <text evidence="6">The sequence shown here is derived from an EMBL/GenBank/DDBJ whole genome shotgun (WGS) entry which is preliminary data.</text>
</comment>
<dbReference type="PATRIC" id="fig|1513271.3.peg.3729"/>
<keyword evidence="3" id="KW-0227">DNA damage</keyword>
<protein>
    <recommendedName>
        <fullName evidence="3">RecBCD enzyme subunit RecD</fullName>
        <ecNumber evidence="3">5.6.2.3</ecNumber>
    </recommendedName>
    <alternativeName>
        <fullName evidence="3">DNA 5'-3' helicase subunit RecD</fullName>
    </alternativeName>
    <alternativeName>
        <fullName evidence="3">Exonuclease V subunit RecD</fullName>
        <shortName evidence="3">ExoV subunit RecD</shortName>
    </alternativeName>
    <alternativeName>
        <fullName evidence="3">Helicase/nuclease RecBCD subunit RecD</fullName>
    </alternativeName>
</protein>
<dbReference type="EMBL" id="LAZL01000045">
    <property type="protein sequence ID" value="KMT63714.1"/>
    <property type="molecule type" value="Genomic_DNA"/>
</dbReference>
<dbReference type="Proteomes" id="UP000037600">
    <property type="component" value="Unassembled WGS sequence"/>
</dbReference>
<evidence type="ECO:0000256" key="2">
    <source>
        <dbReference type="ARBA" id="ARBA00022840"/>
    </source>
</evidence>
<evidence type="ECO:0000259" key="4">
    <source>
        <dbReference type="Pfam" id="PF13538"/>
    </source>
</evidence>
<dbReference type="PANTHER" id="PTHR43788">
    <property type="entry name" value="DNA2/NAM7 HELICASE FAMILY MEMBER"/>
    <property type="match status" value="1"/>
</dbReference>
<dbReference type="EC" id="5.6.2.3" evidence="3"/>
<feature type="binding site" evidence="3">
    <location>
        <begin position="244"/>
        <end position="251"/>
    </location>
    <ligand>
        <name>ATP</name>
        <dbReference type="ChEBI" id="CHEBI:30616"/>
    </ligand>
</feature>
<feature type="domain" description="RecBCD enzyme subunit RecD N-terminal" evidence="5">
    <location>
        <begin position="46"/>
        <end position="133"/>
    </location>
</feature>
<dbReference type="OrthoDB" id="9803432at2"/>
<sequence>MANASVSGLTHAALIEYLGLDAFLLQQQPQTLYSGFYACRKNIEGIEAIDFFFAQQLVELVDRLADEDKVVFFHLCLALSFYQRQGHVCLPLGEISESLFGSNLDWKLKQLEAEQIATESLSVEDKSAMQAQLCAGYLFPSLIQLEQVLDKALDLNSSLPIKFEPPYLYIRRYWLYEQQVADNLNQRLAYTPPSTDVVAKLKTSWPQLFSFAYQDKTKIDESETDWQQVAVANSIGRKLSVICGGPGTGKTYTVARLLTALQIAADSPLSIMMAAPTGKAAQRLKESILGAKQDLLAQGFSSELVDSLPDKASTLHRLLGYKPNSTQFKHNRDNPLQVDVLLIDEVSMIDLPMMAKLLDALPQTSILILLGDAQQLPSVETGCVLSDLTRQALGDGVSYPETSVASIKQISGQVVELMSEQANNQNSGYVSFLTKTHRFGGDIGLIATEVIRSDINSSQLRLVKHQCFDVKENLFSQDPNNQISYFAADLVGDWLVAAAKHYYGRVFAAENIAEAFAALSQFRVLLPMRVGETGVVEVNKKIEQALASVHSHISYKPNTELVYQGKPIMVVENSYATGLFNGDIGLIWPDASGKLMAWFENDVTAGTQKYKCYSLARLPKVETVYAMTIHKTQGSEFSNVAIILPSQNSNILSPELIYTGITRAKKHLYLLGNLNIWQSALLNKTSRHSGLAAKLK</sequence>